<reference evidence="2" key="1">
    <citation type="journal article" date="2019" name="Int. J. Syst. Evol. Microbiol.">
        <title>The Global Catalogue of Microorganisms (GCM) 10K type strain sequencing project: providing services to taxonomists for standard genome sequencing and annotation.</title>
        <authorList>
            <consortium name="The Broad Institute Genomics Platform"/>
            <consortium name="The Broad Institute Genome Sequencing Center for Infectious Disease"/>
            <person name="Wu L."/>
            <person name="Ma J."/>
        </authorList>
    </citation>
    <scope>NUCLEOTIDE SEQUENCE [LARGE SCALE GENOMIC DNA]</scope>
    <source>
        <strain evidence="2">KACC 12633</strain>
    </source>
</reference>
<dbReference type="InterPro" id="IPR043129">
    <property type="entry name" value="ATPase_NBD"/>
</dbReference>
<dbReference type="SUPFAM" id="SSF53067">
    <property type="entry name" value="Actin-like ATPase domain"/>
    <property type="match status" value="1"/>
</dbReference>
<gene>
    <name evidence="1" type="ORF">ACFPP9_23605</name>
</gene>
<sequence length="406" mass="42852">MEIAQDHLDKPDIGAAASAGSLLSLIATGRAQSRSELIDRTGLSRTTVTQRLNALIALGLVDEAAKTLPSGGRPTKMLQLNTGFGVILAADIGESILRTAVTSLEPSILAESTCTIDLRGGPLPVLERVASQFRALLERIGRPPEDLLGAGLCLPAPVDFKAGRVFGPSILTGWDNFDIRSWLGTELGAPVIVENDVNLMTLSESRRFWPDVEQLLYIKAGTGIGSGIIADGRLYRGAQGAAGDIGHIQLNSDNPPLCRCGKLGCVEARAAGWALARDLRAKGFEAQNARDIVALVQDNQPEAIRCVREAGRVLGEVTADVVSVLNPSLIVIGGTLSGVEDHLLAGVRQLVLERSLPLATRELRIVRAKSDGSAGILGAAQLAIDTILHPDAIESVIVKHARIAAR</sequence>
<dbReference type="Pfam" id="PF13412">
    <property type="entry name" value="HTH_24"/>
    <property type="match status" value="1"/>
</dbReference>
<keyword evidence="2" id="KW-1185">Reference proteome</keyword>
<dbReference type="InterPro" id="IPR036390">
    <property type="entry name" value="WH_DNA-bd_sf"/>
</dbReference>
<dbReference type="Proteomes" id="UP001596150">
    <property type="component" value="Unassembled WGS sequence"/>
</dbReference>
<dbReference type="RefSeq" id="WP_266344457.1">
    <property type="nucleotide sequence ID" value="NZ_JAPKNH010000005.1"/>
</dbReference>
<protein>
    <submittedName>
        <fullName evidence="1">ROK family protein</fullName>
    </submittedName>
</protein>
<dbReference type="PANTHER" id="PTHR18964">
    <property type="entry name" value="ROK (REPRESSOR, ORF, KINASE) FAMILY"/>
    <property type="match status" value="1"/>
</dbReference>
<evidence type="ECO:0000313" key="2">
    <source>
        <dbReference type="Proteomes" id="UP001596150"/>
    </source>
</evidence>
<accession>A0ABW0Q3W3</accession>
<dbReference type="Gene3D" id="3.30.420.40">
    <property type="match status" value="2"/>
</dbReference>
<dbReference type="PANTHER" id="PTHR18964:SF173">
    <property type="entry name" value="GLUCOKINASE"/>
    <property type="match status" value="1"/>
</dbReference>
<dbReference type="Pfam" id="PF00480">
    <property type="entry name" value="ROK"/>
    <property type="match status" value="1"/>
</dbReference>
<evidence type="ECO:0000313" key="1">
    <source>
        <dbReference type="EMBL" id="MFC5518782.1"/>
    </source>
</evidence>
<comment type="caution">
    <text evidence="1">The sequence shown here is derived from an EMBL/GenBank/DDBJ whole genome shotgun (WGS) entry which is preliminary data.</text>
</comment>
<dbReference type="InterPro" id="IPR000600">
    <property type="entry name" value="ROK"/>
</dbReference>
<name>A0ABW0Q3W3_9HYPH</name>
<dbReference type="InterPro" id="IPR036388">
    <property type="entry name" value="WH-like_DNA-bd_sf"/>
</dbReference>
<dbReference type="EMBL" id="JBHSML010000014">
    <property type="protein sequence ID" value="MFC5518782.1"/>
    <property type="molecule type" value="Genomic_DNA"/>
</dbReference>
<proteinExistence type="predicted"/>
<dbReference type="SUPFAM" id="SSF46785">
    <property type="entry name" value="Winged helix' DNA-binding domain"/>
    <property type="match status" value="1"/>
</dbReference>
<organism evidence="1 2">
    <name type="scientific">Kaistia terrae</name>
    <dbReference type="NCBI Taxonomy" id="537017"/>
    <lineage>
        <taxon>Bacteria</taxon>
        <taxon>Pseudomonadati</taxon>
        <taxon>Pseudomonadota</taxon>
        <taxon>Alphaproteobacteria</taxon>
        <taxon>Hyphomicrobiales</taxon>
        <taxon>Kaistiaceae</taxon>
        <taxon>Kaistia</taxon>
    </lineage>
</organism>
<dbReference type="Gene3D" id="1.10.10.10">
    <property type="entry name" value="Winged helix-like DNA-binding domain superfamily/Winged helix DNA-binding domain"/>
    <property type="match status" value="1"/>
</dbReference>